<reference evidence="9" key="1">
    <citation type="submission" date="2012-12" db="EMBL/GenBank/DDBJ databases">
        <authorList>
            <person name="Hellsten U."/>
            <person name="Grimwood J."/>
            <person name="Chapman J.A."/>
            <person name="Shapiro H."/>
            <person name="Aerts A."/>
            <person name="Otillar R.P."/>
            <person name="Terry A.Y."/>
            <person name="Boore J.L."/>
            <person name="Simakov O."/>
            <person name="Marletaz F."/>
            <person name="Cho S.-J."/>
            <person name="Edsinger-Gonzales E."/>
            <person name="Havlak P."/>
            <person name="Kuo D.-H."/>
            <person name="Larsson T."/>
            <person name="Lv J."/>
            <person name="Arendt D."/>
            <person name="Savage R."/>
            <person name="Osoegawa K."/>
            <person name="de Jong P."/>
            <person name="Lindberg D.R."/>
            <person name="Seaver E.C."/>
            <person name="Weisblat D.A."/>
            <person name="Putnam N.H."/>
            <person name="Grigoriev I.V."/>
            <person name="Rokhsar D.S."/>
        </authorList>
    </citation>
    <scope>NUCLEOTIDE SEQUENCE</scope>
</reference>
<dbReference type="SUPFAM" id="SSF56112">
    <property type="entry name" value="Protein kinase-like (PK-like)"/>
    <property type="match status" value="1"/>
</dbReference>
<dbReference type="RefSeq" id="XP_009025145.1">
    <property type="nucleotide sequence ID" value="XM_009026897.1"/>
</dbReference>
<dbReference type="GO" id="GO:0005829">
    <property type="term" value="C:cytosol"/>
    <property type="evidence" value="ECO:0000318"/>
    <property type="project" value="GO_Central"/>
</dbReference>
<gene>
    <name evidence="8" type="primary">20214110</name>
    <name evidence="7" type="ORF">HELRODRAFT_67852</name>
</gene>
<dbReference type="GO" id="GO:0005634">
    <property type="term" value="C:nucleus"/>
    <property type="evidence" value="ECO:0000318"/>
    <property type="project" value="GO_Central"/>
</dbReference>
<dbReference type="Gene3D" id="3.30.200.20">
    <property type="entry name" value="Phosphorylase Kinase, domain 1"/>
    <property type="match status" value="1"/>
</dbReference>
<dbReference type="AlphaFoldDB" id="T1FZ62"/>
<evidence type="ECO:0000256" key="3">
    <source>
        <dbReference type="ARBA" id="ARBA00022741"/>
    </source>
</evidence>
<dbReference type="HOGENOM" id="CLU_000288_63_0_1"/>
<dbReference type="InParanoid" id="T1FZ62"/>
<dbReference type="PROSITE" id="PS50011">
    <property type="entry name" value="PROTEIN_KINASE_DOM"/>
    <property type="match status" value="1"/>
</dbReference>
<dbReference type="EMBL" id="AMQM01001494">
    <property type="status" value="NOT_ANNOTATED_CDS"/>
    <property type="molecule type" value="Genomic_DNA"/>
</dbReference>
<dbReference type="CTD" id="20214110"/>
<dbReference type="GO" id="GO:0004691">
    <property type="term" value="F:cAMP-dependent protein kinase activity"/>
    <property type="evidence" value="ECO:0000318"/>
    <property type="project" value="GO_Central"/>
</dbReference>
<dbReference type="PANTHER" id="PTHR24353:SF153">
    <property type="entry name" value="CAMP-DEPENDENT PROTEIN KINASE CATALYTIC SUBUNIT 1"/>
    <property type="match status" value="1"/>
</dbReference>
<dbReference type="STRING" id="6412.T1FZ62"/>
<protein>
    <recommendedName>
        <fullName evidence="6">Protein kinase domain-containing protein</fullName>
    </recommendedName>
</protein>
<sequence>AQLKDFELKGRLGGGSYGIVLLVKHTKTKILHALKIQLPDKAIYFYYDSYEENILSAVNFPFVVNLNYVIHEHKIFGLALEYVDGGDLLKHLFRVGKFSNIQSKFIASQLVLALEHLHHLKIVHRDIKPENILMDMKGYTKLSDFGFAKLVNGRTYTWCGTPNYIAPEIIKMKGYNNSVDWWSFGILLYELISGNPPFDDDDHSRIYSKVLAGQVRFFHLKIFCKYRLLIVIINYHY</sequence>
<reference evidence="7 9" key="2">
    <citation type="journal article" date="2013" name="Nature">
        <title>Insights into bilaterian evolution from three spiralian genomes.</title>
        <authorList>
            <person name="Simakov O."/>
            <person name="Marletaz F."/>
            <person name="Cho S.J."/>
            <person name="Edsinger-Gonzales E."/>
            <person name="Havlak P."/>
            <person name="Hellsten U."/>
            <person name="Kuo D.H."/>
            <person name="Larsson T."/>
            <person name="Lv J."/>
            <person name="Arendt D."/>
            <person name="Savage R."/>
            <person name="Osoegawa K."/>
            <person name="de Jong P."/>
            <person name="Grimwood J."/>
            <person name="Chapman J.A."/>
            <person name="Shapiro H."/>
            <person name="Aerts A."/>
            <person name="Otillar R.P."/>
            <person name="Terry A.Y."/>
            <person name="Boore J.L."/>
            <person name="Grigoriev I.V."/>
            <person name="Lindberg D.R."/>
            <person name="Seaver E.C."/>
            <person name="Weisblat D.A."/>
            <person name="Putnam N.H."/>
            <person name="Rokhsar D.S."/>
        </authorList>
    </citation>
    <scope>NUCLEOTIDE SEQUENCE</scope>
</reference>
<dbReference type="SMART" id="SM00220">
    <property type="entry name" value="S_TKc"/>
    <property type="match status" value="1"/>
</dbReference>
<evidence type="ECO:0000256" key="5">
    <source>
        <dbReference type="ARBA" id="ARBA00022840"/>
    </source>
</evidence>
<dbReference type="KEGG" id="hro:HELRODRAFT_67852"/>
<dbReference type="GO" id="GO:0005952">
    <property type="term" value="C:cAMP-dependent protein kinase complex"/>
    <property type="evidence" value="ECO:0000318"/>
    <property type="project" value="GO_Central"/>
</dbReference>
<proteinExistence type="predicted"/>
<dbReference type="InterPro" id="IPR000719">
    <property type="entry name" value="Prot_kinase_dom"/>
</dbReference>
<keyword evidence="2" id="KW-0808">Transferase</keyword>
<dbReference type="EMBL" id="AMQM01001495">
    <property type="status" value="NOT_ANNOTATED_CDS"/>
    <property type="molecule type" value="Genomic_DNA"/>
</dbReference>
<reference evidence="8" key="3">
    <citation type="submission" date="2015-06" db="UniProtKB">
        <authorList>
            <consortium name="EnsemblMetazoa"/>
        </authorList>
    </citation>
    <scope>IDENTIFICATION</scope>
</reference>
<evidence type="ECO:0000256" key="4">
    <source>
        <dbReference type="ARBA" id="ARBA00022777"/>
    </source>
</evidence>
<keyword evidence="4" id="KW-0418">Kinase</keyword>
<dbReference type="PANTHER" id="PTHR24353">
    <property type="entry name" value="CYCLIC NUCLEOTIDE-DEPENDENT PROTEIN KINASE"/>
    <property type="match status" value="1"/>
</dbReference>
<keyword evidence="3" id="KW-0547">Nucleotide-binding</keyword>
<dbReference type="Pfam" id="PF00069">
    <property type="entry name" value="Pkinase"/>
    <property type="match status" value="1"/>
</dbReference>
<keyword evidence="1" id="KW-0723">Serine/threonine-protein kinase</keyword>
<evidence type="ECO:0000313" key="7">
    <source>
        <dbReference type="EMBL" id="ESN96795.1"/>
    </source>
</evidence>
<evidence type="ECO:0000256" key="1">
    <source>
        <dbReference type="ARBA" id="ARBA00022527"/>
    </source>
</evidence>
<evidence type="ECO:0000313" key="9">
    <source>
        <dbReference type="Proteomes" id="UP000015101"/>
    </source>
</evidence>
<dbReference type="eggNOG" id="KOG0616">
    <property type="taxonomic scope" value="Eukaryota"/>
</dbReference>
<dbReference type="Proteomes" id="UP000015101">
    <property type="component" value="Unassembled WGS sequence"/>
</dbReference>
<evidence type="ECO:0000259" key="6">
    <source>
        <dbReference type="PROSITE" id="PS50011"/>
    </source>
</evidence>
<evidence type="ECO:0000313" key="8">
    <source>
        <dbReference type="EnsemblMetazoa" id="HelroP67852"/>
    </source>
</evidence>
<feature type="domain" description="Protein kinase" evidence="6">
    <location>
        <begin position="6"/>
        <end position="237"/>
    </location>
</feature>
<dbReference type="GO" id="GO:0005524">
    <property type="term" value="F:ATP binding"/>
    <property type="evidence" value="ECO:0007669"/>
    <property type="project" value="UniProtKB-KW"/>
</dbReference>
<dbReference type="GO" id="GO:0007189">
    <property type="term" value="P:adenylate cyclase-activating G protein-coupled receptor signaling pathway"/>
    <property type="evidence" value="ECO:0000318"/>
    <property type="project" value="GO_Central"/>
</dbReference>
<keyword evidence="9" id="KW-1185">Reference proteome</keyword>
<dbReference type="GeneID" id="20214110"/>
<keyword evidence="5" id="KW-0067">ATP-binding</keyword>
<evidence type="ECO:0000256" key="2">
    <source>
        <dbReference type="ARBA" id="ARBA00022679"/>
    </source>
</evidence>
<dbReference type="OrthoDB" id="63267at2759"/>
<dbReference type="InterPro" id="IPR011009">
    <property type="entry name" value="Kinase-like_dom_sf"/>
</dbReference>
<dbReference type="OMA" id="ISLECYF"/>
<organism evidence="8 9">
    <name type="scientific">Helobdella robusta</name>
    <name type="common">Californian leech</name>
    <dbReference type="NCBI Taxonomy" id="6412"/>
    <lineage>
        <taxon>Eukaryota</taxon>
        <taxon>Metazoa</taxon>
        <taxon>Spiralia</taxon>
        <taxon>Lophotrochozoa</taxon>
        <taxon>Annelida</taxon>
        <taxon>Clitellata</taxon>
        <taxon>Hirudinea</taxon>
        <taxon>Rhynchobdellida</taxon>
        <taxon>Glossiphoniidae</taxon>
        <taxon>Helobdella</taxon>
    </lineage>
</organism>
<dbReference type="PROSITE" id="PS00108">
    <property type="entry name" value="PROTEIN_KINASE_ST"/>
    <property type="match status" value="1"/>
</dbReference>
<dbReference type="InterPro" id="IPR008271">
    <property type="entry name" value="Ser/Thr_kinase_AS"/>
</dbReference>
<dbReference type="Gene3D" id="1.10.510.10">
    <property type="entry name" value="Transferase(Phosphotransferase) domain 1"/>
    <property type="match status" value="1"/>
</dbReference>
<name>T1FZ62_HELRO</name>
<dbReference type="EnsemblMetazoa" id="HelroT67852">
    <property type="protein sequence ID" value="HelroP67852"/>
    <property type="gene ID" value="HelroG67852"/>
</dbReference>
<accession>T1FZ62</accession>
<dbReference type="EMBL" id="KB097495">
    <property type="protein sequence ID" value="ESN96795.1"/>
    <property type="molecule type" value="Genomic_DNA"/>
</dbReference>